<protein>
    <submittedName>
        <fullName evidence="2">Uncharacterized protein</fullName>
    </submittedName>
</protein>
<sequence>MSPWTSSAQTSLTQSQLANPVANKMADDRSTAALRHAGKETETRLDYIFGLFWEKLEALVRPEELREQPDSAQQSLTQRFKKREVENPRNPTPNTGRRWHRATLKTIARPAPRPATTPTLRPAPRIARKSHPEKKQRGGMQKASQLQKSRHATHKCLTECQPMRRRGKCSPHPLVVCETPSTSRFRASDRAIDSSQMRENRGLDWSWWGSYAGTLSFNTPPQRQHGSVGIG</sequence>
<proteinExistence type="predicted"/>
<name>A0AAD1S280_PELCU</name>
<dbReference type="AlphaFoldDB" id="A0AAD1S280"/>
<keyword evidence="3" id="KW-1185">Reference proteome</keyword>
<gene>
    <name evidence="2" type="ORF">PECUL_23A037876</name>
</gene>
<dbReference type="EMBL" id="OW240915">
    <property type="protein sequence ID" value="CAH2283566.1"/>
    <property type="molecule type" value="Genomic_DNA"/>
</dbReference>
<accession>A0AAD1S280</accession>
<feature type="region of interest" description="Disordered" evidence="1">
    <location>
        <begin position="111"/>
        <end position="150"/>
    </location>
</feature>
<evidence type="ECO:0000256" key="1">
    <source>
        <dbReference type="SAM" id="MobiDB-lite"/>
    </source>
</evidence>
<organism evidence="2 3">
    <name type="scientific">Pelobates cultripes</name>
    <name type="common">Western spadefoot toad</name>
    <dbReference type="NCBI Taxonomy" id="61616"/>
    <lineage>
        <taxon>Eukaryota</taxon>
        <taxon>Metazoa</taxon>
        <taxon>Chordata</taxon>
        <taxon>Craniata</taxon>
        <taxon>Vertebrata</taxon>
        <taxon>Euteleostomi</taxon>
        <taxon>Amphibia</taxon>
        <taxon>Batrachia</taxon>
        <taxon>Anura</taxon>
        <taxon>Pelobatoidea</taxon>
        <taxon>Pelobatidae</taxon>
        <taxon>Pelobates</taxon>
    </lineage>
</organism>
<feature type="compositionally biased region" description="Low complexity" evidence="1">
    <location>
        <begin position="1"/>
        <end position="18"/>
    </location>
</feature>
<evidence type="ECO:0000313" key="2">
    <source>
        <dbReference type="EMBL" id="CAH2283566.1"/>
    </source>
</evidence>
<feature type="region of interest" description="Disordered" evidence="1">
    <location>
        <begin position="64"/>
        <end position="97"/>
    </location>
</feature>
<feature type="compositionally biased region" description="Low complexity" evidence="1">
    <location>
        <begin position="111"/>
        <end position="125"/>
    </location>
</feature>
<evidence type="ECO:0000313" key="3">
    <source>
        <dbReference type="Proteomes" id="UP001295444"/>
    </source>
</evidence>
<dbReference type="Proteomes" id="UP001295444">
    <property type="component" value="Chromosome 04"/>
</dbReference>
<reference evidence="2" key="1">
    <citation type="submission" date="2022-03" db="EMBL/GenBank/DDBJ databases">
        <authorList>
            <person name="Alioto T."/>
            <person name="Alioto T."/>
            <person name="Gomez Garrido J."/>
        </authorList>
    </citation>
    <scope>NUCLEOTIDE SEQUENCE</scope>
</reference>
<feature type="region of interest" description="Disordered" evidence="1">
    <location>
        <begin position="1"/>
        <end position="28"/>
    </location>
</feature>